<proteinExistence type="predicted"/>
<protein>
    <submittedName>
        <fullName evidence="1">Uncharacterized protein</fullName>
    </submittedName>
</protein>
<comment type="caution">
    <text evidence="1">The sequence shown here is derived from an EMBL/GenBank/DDBJ whole genome shotgun (WGS) entry which is preliminary data.</text>
</comment>
<dbReference type="Proteomes" id="UP000242313">
    <property type="component" value="Unassembled WGS sequence"/>
</dbReference>
<dbReference type="AlphaFoldDB" id="A0A2A3MCK0"/>
<evidence type="ECO:0000313" key="1">
    <source>
        <dbReference type="EMBL" id="PBK02385.1"/>
    </source>
</evidence>
<evidence type="ECO:0000313" key="2">
    <source>
        <dbReference type="Proteomes" id="UP000242313"/>
    </source>
</evidence>
<accession>A0A2A3MCK0</accession>
<sequence>ESTMQATQPNSGTEQATTDGNIKRYKVSQTFGYYEVWLEVDHRILTPARAKEINEFWGGSEDRIRDENGDEVRAVIRLAGIHACEVILVDSLGGTRYDTCADTVRAWSMKFHARDGWGGEIHTPFGWCGIRIVAGFDCPGFDEFEVREVARA</sequence>
<dbReference type="Pfam" id="PF10800">
    <property type="entry name" value="DUF2528"/>
    <property type="match status" value="1"/>
</dbReference>
<reference evidence="1 2" key="1">
    <citation type="submission" date="2017-09" db="EMBL/GenBank/DDBJ databases">
        <title>Pseudomonas abyssi sp. nov. isolated from Abyssopelagic Water.</title>
        <authorList>
            <person name="Wei Y."/>
        </authorList>
    </citation>
    <scope>NUCLEOTIDE SEQUENCE [LARGE SCALE GENOMIC DNA]</scope>
    <source>
        <strain evidence="1 2">MT5</strain>
    </source>
</reference>
<dbReference type="RefSeq" id="WP_096006529.1">
    <property type="nucleotide sequence ID" value="NZ_NTMR01000053.1"/>
</dbReference>
<gene>
    <name evidence="1" type="ORF">CNQ84_20125</name>
</gene>
<dbReference type="EMBL" id="NTMR01000053">
    <property type="protein sequence ID" value="PBK02385.1"/>
    <property type="molecule type" value="Genomic_DNA"/>
</dbReference>
<keyword evidence="2" id="KW-1185">Reference proteome</keyword>
<feature type="non-terminal residue" evidence="1">
    <location>
        <position position="1"/>
    </location>
</feature>
<organism evidence="1 2">
    <name type="scientific">Pseudomonas abyssi</name>
    <dbReference type="NCBI Taxonomy" id="170540"/>
    <lineage>
        <taxon>Bacteria</taxon>
        <taxon>Pseudomonadati</taxon>
        <taxon>Pseudomonadota</taxon>
        <taxon>Gammaproteobacteria</taxon>
        <taxon>Pseudomonadales</taxon>
        <taxon>Pseudomonadaceae</taxon>
        <taxon>Pseudomonas</taxon>
    </lineage>
</organism>
<name>A0A2A3MCK0_9PSED</name>
<dbReference type="InterPro" id="IPR024252">
    <property type="entry name" value="DUF2528"/>
</dbReference>